<evidence type="ECO:0000256" key="2">
    <source>
        <dbReference type="SAM" id="MobiDB-lite"/>
    </source>
</evidence>
<dbReference type="GO" id="GO:0004445">
    <property type="term" value="F:inositol-polyphosphate 5-phosphatase activity"/>
    <property type="evidence" value="ECO:0007669"/>
    <property type="project" value="InterPro"/>
</dbReference>
<evidence type="ECO:0000256" key="1">
    <source>
        <dbReference type="ARBA" id="ARBA00022801"/>
    </source>
</evidence>
<dbReference type="EMBL" id="KD012238">
    <property type="protein sequence ID" value="EMS68007.1"/>
    <property type="molecule type" value="Genomic_DNA"/>
</dbReference>
<protein>
    <submittedName>
        <fullName evidence="3">Uncharacterized protein</fullName>
    </submittedName>
</protein>
<dbReference type="SUPFAM" id="SSF56219">
    <property type="entry name" value="DNase I-like"/>
    <property type="match status" value="1"/>
</dbReference>
<dbReference type="GO" id="GO:0034485">
    <property type="term" value="F:phosphatidylinositol-3,4,5-trisphosphate 5-phosphatase activity"/>
    <property type="evidence" value="ECO:0007669"/>
    <property type="project" value="TreeGrafter"/>
</dbReference>
<sequence length="157" mass="17763">MGYIGNKGSVSASMSIYQTMFCFVCTHLSAGERPGNLLKAQAERRRAGDPPADALRRPRRPRAAQRHLRPRCCGKDVSMAVDQPRVEQRPDLTPAEPTPTAMRSGPGSSRNRGSFPRQRQQTYEEQRQACRETAGIFLWEKPAQTGFFQIAREEMRR</sequence>
<dbReference type="GO" id="GO:0046856">
    <property type="term" value="P:phosphatidylinositol dephosphorylation"/>
    <property type="evidence" value="ECO:0007669"/>
    <property type="project" value="TreeGrafter"/>
</dbReference>
<dbReference type="InterPro" id="IPR036691">
    <property type="entry name" value="Endo/exonu/phosph_ase_sf"/>
</dbReference>
<dbReference type="eggNOG" id="KOG0565">
    <property type="taxonomic scope" value="Eukaryota"/>
</dbReference>
<dbReference type="InterPro" id="IPR045849">
    <property type="entry name" value="IP5P_plant"/>
</dbReference>
<keyword evidence="1" id="KW-0378">Hydrolase</keyword>
<dbReference type="AlphaFoldDB" id="M8A6F3"/>
<dbReference type="PANTHER" id="PTHR45666:SF14">
    <property type="entry name" value="INOSITOL POLYPHOSPHATE 5-PHOSPHATASE"/>
    <property type="match status" value="1"/>
</dbReference>
<reference evidence="3" key="1">
    <citation type="journal article" date="2013" name="Nature">
        <title>Draft genome of the wheat A-genome progenitor Triticum urartu.</title>
        <authorList>
            <person name="Ling H.Q."/>
            <person name="Zhao S."/>
            <person name="Liu D."/>
            <person name="Wang J."/>
            <person name="Sun H."/>
            <person name="Zhang C."/>
            <person name="Fan H."/>
            <person name="Li D."/>
            <person name="Dong L."/>
            <person name="Tao Y."/>
            <person name="Gao C."/>
            <person name="Wu H."/>
            <person name="Li Y."/>
            <person name="Cui Y."/>
            <person name="Guo X."/>
            <person name="Zheng S."/>
            <person name="Wang B."/>
            <person name="Yu K."/>
            <person name="Liang Q."/>
            <person name="Yang W."/>
            <person name="Lou X."/>
            <person name="Chen J."/>
            <person name="Feng M."/>
            <person name="Jian J."/>
            <person name="Zhang X."/>
            <person name="Luo G."/>
            <person name="Jiang Y."/>
            <person name="Liu J."/>
            <person name="Wang Z."/>
            <person name="Sha Y."/>
            <person name="Zhang B."/>
            <person name="Wu H."/>
            <person name="Tang D."/>
            <person name="Shen Q."/>
            <person name="Xue P."/>
            <person name="Zou S."/>
            <person name="Wang X."/>
            <person name="Liu X."/>
            <person name="Wang F."/>
            <person name="Yang Y."/>
            <person name="An X."/>
            <person name="Dong Z."/>
            <person name="Zhang K."/>
            <person name="Zhang X."/>
            <person name="Luo M.C."/>
            <person name="Dvorak J."/>
            <person name="Tong Y."/>
            <person name="Wang J."/>
            <person name="Yang H."/>
            <person name="Li Z."/>
            <person name="Wang D."/>
            <person name="Zhang A."/>
            <person name="Wang J."/>
        </authorList>
    </citation>
    <scope>NUCLEOTIDE SEQUENCE</scope>
</reference>
<name>M8A6F3_TRIUA</name>
<gene>
    <name evidence="3" type="ORF">TRIUR3_11173</name>
</gene>
<accession>M8A6F3</accession>
<proteinExistence type="predicted"/>
<evidence type="ECO:0000313" key="3">
    <source>
        <dbReference type="EMBL" id="EMS68007.1"/>
    </source>
</evidence>
<dbReference type="STRING" id="4572.M8A6F3"/>
<feature type="region of interest" description="Disordered" evidence="2">
    <location>
        <begin position="41"/>
        <end position="128"/>
    </location>
</feature>
<dbReference type="GO" id="GO:0004439">
    <property type="term" value="F:phosphatidylinositol-4,5-bisphosphate 5-phosphatase activity"/>
    <property type="evidence" value="ECO:0007669"/>
    <property type="project" value="TreeGrafter"/>
</dbReference>
<feature type="compositionally biased region" description="Basic residues" evidence="2">
    <location>
        <begin position="57"/>
        <end position="72"/>
    </location>
</feature>
<dbReference type="Gene3D" id="3.60.10.10">
    <property type="entry name" value="Endonuclease/exonuclease/phosphatase"/>
    <property type="match status" value="1"/>
</dbReference>
<dbReference type="PANTHER" id="PTHR45666">
    <property type="entry name" value="TYPE IV INOSITOL POLYPHOSPHATE 5-PHOSPHATASE 9"/>
    <property type="match status" value="1"/>
</dbReference>
<organism evidence="3">
    <name type="scientific">Triticum urartu</name>
    <name type="common">Red wild einkorn</name>
    <name type="synonym">Crithodium urartu</name>
    <dbReference type="NCBI Taxonomy" id="4572"/>
    <lineage>
        <taxon>Eukaryota</taxon>
        <taxon>Viridiplantae</taxon>
        <taxon>Streptophyta</taxon>
        <taxon>Embryophyta</taxon>
        <taxon>Tracheophyta</taxon>
        <taxon>Spermatophyta</taxon>
        <taxon>Magnoliopsida</taxon>
        <taxon>Liliopsida</taxon>
        <taxon>Poales</taxon>
        <taxon>Poaceae</taxon>
        <taxon>BOP clade</taxon>
        <taxon>Pooideae</taxon>
        <taxon>Triticodae</taxon>
        <taxon>Triticeae</taxon>
        <taxon>Triticinae</taxon>
        <taxon>Triticum</taxon>
    </lineage>
</organism>
<feature type="compositionally biased region" description="Low complexity" evidence="2">
    <location>
        <begin position="103"/>
        <end position="121"/>
    </location>
</feature>